<dbReference type="EMBL" id="HF582854">
    <property type="protein sequence ID" value="CCQ35543.1"/>
    <property type="molecule type" value="Genomic_DNA"/>
</dbReference>
<dbReference type="STRING" id="268739.Nmlp_1335"/>
<keyword evidence="3" id="KW-1185">Reference proteome</keyword>
<dbReference type="AlphaFoldDB" id="M1XNL7"/>
<dbReference type="RefSeq" id="WP_015408390.1">
    <property type="nucleotide sequence ID" value="NC_020388.1"/>
</dbReference>
<sequence>MRLLAAVDERIDAHSYPATAAELAAEYDDVELELPNGEETLGDAFGRLGDATLADPEDARLAAYSAVSKGAIGRANYSDRDSPSIGGTGPDPVSF</sequence>
<gene>
    <name evidence="2" type="ordered locus">Nmlp_1335</name>
</gene>
<dbReference type="HOGENOM" id="CLU_133603_1_1_2"/>
<reference evidence="2 3" key="1">
    <citation type="journal article" date="2013" name="Genome Announc.">
        <title>Genome of the haloarchaeon Natronomonas moolapensis, a neutrophilic member of a previously haloalkaliphilic genus.</title>
        <authorList>
            <person name="Dyall-Smith M.L."/>
            <person name="Pfeiffer F."/>
            <person name="Oberwinkler T."/>
            <person name="Klee K."/>
            <person name="Rampp M."/>
            <person name="Palm P."/>
            <person name="Gross K."/>
            <person name="Schuster S.C."/>
            <person name="Oesterhelt D."/>
        </authorList>
    </citation>
    <scope>NUCLEOTIDE SEQUENCE [LARGE SCALE GENOMIC DNA]</scope>
    <source>
        <strain evidence="3">DSM 18674 / JCM 14361 / 8.8.11</strain>
    </source>
</reference>
<dbReference type="KEGG" id="nmo:Nmlp_1335"/>
<dbReference type="eggNOG" id="arCOG03020">
    <property type="taxonomic scope" value="Archaea"/>
</dbReference>
<dbReference type="Proteomes" id="UP000011867">
    <property type="component" value="Chromosome"/>
</dbReference>
<name>M1XNL7_NATM8</name>
<dbReference type="InterPro" id="IPR043899">
    <property type="entry name" value="DUF5789"/>
</dbReference>
<accession>M1XNL7</accession>
<evidence type="ECO:0000256" key="1">
    <source>
        <dbReference type="SAM" id="MobiDB-lite"/>
    </source>
</evidence>
<dbReference type="Pfam" id="PF19102">
    <property type="entry name" value="DUF5789"/>
    <property type="match status" value="1"/>
</dbReference>
<protein>
    <submittedName>
        <fullName evidence="2">Uncharacterized protein</fullName>
    </submittedName>
</protein>
<dbReference type="OrthoDB" id="166188at2157"/>
<evidence type="ECO:0000313" key="3">
    <source>
        <dbReference type="Proteomes" id="UP000011867"/>
    </source>
</evidence>
<proteinExistence type="predicted"/>
<organism evidence="2 3">
    <name type="scientific">Natronomonas moolapensis (strain DSM 18674 / CECT 7526 / JCM 14361 / 8.8.11)</name>
    <dbReference type="NCBI Taxonomy" id="268739"/>
    <lineage>
        <taxon>Archaea</taxon>
        <taxon>Methanobacteriati</taxon>
        <taxon>Methanobacteriota</taxon>
        <taxon>Stenosarchaea group</taxon>
        <taxon>Halobacteria</taxon>
        <taxon>Halobacteriales</taxon>
        <taxon>Natronomonadaceae</taxon>
        <taxon>Natronomonas</taxon>
    </lineage>
</organism>
<feature type="region of interest" description="Disordered" evidence="1">
    <location>
        <begin position="74"/>
        <end position="95"/>
    </location>
</feature>
<evidence type="ECO:0000313" key="2">
    <source>
        <dbReference type="EMBL" id="CCQ35543.1"/>
    </source>
</evidence>
<dbReference type="GeneID" id="14653021"/>